<dbReference type="Proteomes" id="UP000444721">
    <property type="component" value="Unassembled WGS sequence"/>
</dbReference>
<dbReference type="NCBIfam" id="TIGR00231">
    <property type="entry name" value="small_GTP"/>
    <property type="match status" value="1"/>
</dbReference>
<dbReference type="PROSITE" id="PS51421">
    <property type="entry name" value="RAS"/>
    <property type="match status" value="1"/>
</dbReference>
<proteinExistence type="inferred from homology"/>
<dbReference type="InterPro" id="IPR001806">
    <property type="entry name" value="Small_GTPase"/>
</dbReference>
<dbReference type="PROSITE" id="PS51419">
    <property type="entry name" value="RAB"/>
    <property type="match status" value="1"/>
</dbReference>
<evidence type="ECO:0000256" key="7">
    <source>
        <dbReference type="SAM" id="MobiDB-lite"/>
    </source>
</evidence>
<dbReference type="Gene3D" id="3.40.50.300">
    <property type="entry name" value="P-loop containing nucleotide triphosphate hydrolases"/>
    <property type="match status" value="1"/>
</dbReference>
<dbReference type="GO" id="GO:0003924">
    <property type="term" value="F:GTPase activity"/>
    <property type="evidence" value="ECO:0007669"/>
    <property type="project" value="InterPro"/>
</dbReference>
<dbReference type="Pfam" id="PF00071">
    <property type="entry name" value="Ras"/>
    <property type="match status" value="1"/>
</dbReference>
<comment type="similarity">
    <text evidence="2">Belongs to the small GTPase superfamily. Rab family.</text>
</comment>
<dbReference type="SMART" id="SM00175">
    <property type="entry name" value="RAB"/>
    <property type="match status" value="1"/>
</dbReference>
<evidence type="ECO:0000256" key="5">
    <source>
        <dbReference type="ARBA" id="ARBA00023136"/>
    </source>
</evidence>
<keyword evidence="4" id="KW-0342">GTP-binding</keyword>
<dbReference type="FunFam" id="3.40.50.300:FF:000586">
    <property type="entry name" value="Rab family GTPase"/>
    <property type="match status" value="1"/>
</dbReference>
<gene>
    <name evidence="8" type="ORF">FDP41_004729</name>
</gene>
<dbReference type="InterPro" id="IPR005225">
    <property type="entry name" value="Small_GTP-bd"/>
</dbReference>
<dbReference type="GeneID" id="68111947"/>
<dbReference type="SMART" id="SM00174">
    <property type="entry name" value="RHO"/>
    <property type="match status" value="1"/>
</dbReference>
<accession>A0A6A5BDT8</accession>
<dbReference type="GO" id="GO:0005525">
    <property type="term" value="F:GTP binding"/>
    <property type="evidence" value="ECO:0007669"/>
    <property type="project" value="UniProtKB-KW"/>
</dbReference>
<dbReference type="OrthoDB" id="9989112at2759"/>
<dbReference type="PROSITE" id="PS51420">
    <property type="entry name" value="RHO"/>
    <property type="match status" value="1"/>
</dbReference>
<protein>
    <submittedName>
        <fullName evidence="8">Uncharacterized protein</fullName>
    </submittedName>
</protein>
<dbReference type="EMBL" id="VFQX01000041">
    <property type="protein sequence ID" value="KAF0976053.1"/>
    <property type="molecule type" value="Genomic_DNA"/>
</dbReference>
<dbReference type="AlphaFoldDB" id="A0A6A5BDT8"/>
<dbReference type="CDD" id="cd00154">
    <property type="entry name" value="Rab"/>
    <property type="match status" value="1"/>
</dbReference>
<evidence type="ECO:0000256" key="6">
    <source>
        <dbReference type="ARBA" id="ARBA00023288"/>
    </source>
</evidence>
<dbReference type="PANTHER" id="PTHR47980">
    <property type="entry name" value="LD44762P"/>
    <property type="match status" value="1"/>
</dbReference>
<dbReference type="GO" id="GO:0012505">
    <property type="term" value="C:endomembrane system"/>
    <property type="evidence" value="ECO:0007669"/>
    <property type="project" value="UniProtKB-SubCell"/>
</dbReference>
<dbReference type="OMA" id="VAKIQLW"/>
<dbReference type="SMART" id="SM00176">
    <property type="entry name" value="RAN"/>
    <property type="match status" value="1"/>
</dbReference>
<evidence type="ECO:0000256" key="1">
    <source>
        <dbReference type="ARBA" id="ARBA00004308"/>
    </source>
</evidence>
<dbReference type="VEuPathDB" id="AmoebaDB:NF0122000"/>
<dbReference type="SMART" id="SM00173">
    <property type="entry name" value="RAS"/>
    <property type="match status" value="1"/>
</dbReference>
<keyword evidence="6" id="KW-0449">Lipoprotein</keyword>
<keyword evidence="5" id="KW-0472">Membrane</keyword>
<evidence type="ECO:0000313" key="9">
    <source>
        <dbReference type="Proteomes" id="UP000444721"/>
    </source>
</evidence>
<dbReference type="SUPFAM" id="SSF52540">
    <property type="entry name" value="P-loop containing nucleoside triphosphate hydrolases"/>
    <property type="match status" value="1"/>
</dbReference>
<sequence length="232" mass="26170">MSYLTTNNNFGSSTSYSDYRPWEYDILVKILIVGNSGVGKSCLLVRYSDDEFYESHLSTIGVDFKIKTQTLQDHRVAKIQLWDTAGQERFGQIVSGYYRSSNGIMIVFDLTDEKSFREVGKWLDQISKYGSENTPMVLVGNKSDLVSKRVIDRRVAEEFAKNMGMEYIETSAKNSTGVDVAFDKMLQAVIKSQNYIDNHPNNKKKTDSSTTVIGPGLRGTTTVTDNNTCCWK</sequence>
<dbReference type="PRINTS" id="PR00449">
    <property type="entry name" value="RASTRNSFRMNG"/>
</dbReference>
<name>A0A6A5BDT8_NAEFO</name>
<evidence type="ECO:0000256" key="2">
    <source>
        <dbReference type="ARBA" id="ARBA00006270"/>
    </source>
</evidence>
<feature type="region of interest" description="Disordered" evidence="7">
    <location>
        <begin position="197"/>
        <end position="218"/>
    </location>
</feature>
<dbReference type="InterPro" id="IPR027417">
    <property type="entry name" value="P-loop_NTPase"/>
</dbReference>
<comment type="subcellular location">
    <subcellularLocation>
        <location evidence="1">Endomembrane system</location>
    </subcellularLocation>
</comment>
<evidence type="ECO:0000256" key="4">
    <source>
        <dbReference type="ARBA" id="ARBA00023134"/>
    </source>
</evidence>
<dbReference type="InterPro" id="IPR050305">
    <property type="entry name" value="Small_GTPase_Rab"/>
</dbReference>
<keyword evidence="3" id="KW-0547">Nucleotide-binding</keyword>
<dbReference type="VEuPathDB" id="AmoebaDB:NfTy_084860"/>
<reference evidence="8 9" key="1">
    <citation type="journal article" date="2019" name="Sci. Rep.">
        <title>Nanopore sequencing improves the draft genome of the human pathogenic amoeba Naegleria fowleri.</title>
        <authorList>
            <person name="Liechti N."/>
            <person name="Schurch N."/>
            <person name="Bruggmann R."/>
            <person name="Wittwer M."/>
        </authorList>
    </citation>
    <scope>NUCLEOTIDE SEQUENCE [LARGE SCALE GENOMIC DNA]</scope>
    <source>
        <strain evidence="8 9">ATCC 30894</strain>
    </source>
</reference>
<dbReference type="PROSITE" id="PS51417">
    <property type="entry name" value="ARF"/>
    <property type="match status" value="1"/>
</dbReference>
<dbReference type="RefSeq" id="XP_044560766.1">
    <property type="nucleotide sequence ID" value="XM_044708174.1"/>
</dbReference>
<dbReference type="VEuPathDB" id="AmoebaDB:FDP41_004729"/>
<comment type="caution">
    <text evidence="8">The sequence shown here is derived from an EMBL/GenBank/DDBJ whole genome shotgun (WGS) entry which is preliminary data.</text>
</comment>
<evidence type="ECO:0000313" key="8">
    <source>
        <dbReference type="EMBL" id="KAF0976053.1"/>
    </source>
</evidence>
<organism evidence="8 9">
    <name type="scientific">Naegleria fowleri</name>
    <name type="common">Brain eating amoeba</name>
    <dbReference type="NCBI Taxonomy" id="5763"/>
    <lineage>
        <taxon>Eukaryota</taxon>
        <taxon>Discoba</taxon>
        <taxon>Heterolobosea</taxon>
        <taxon>Tetramitia</taxon>
        <taxon>Eutetramitia</taxon>
        <taxon>Vahlkampfiidae</taxon>
        <taxon>Naegleria</taxon>
    </lineage>
</organism>
<keyword evidence="9" id="KW-1185">Reference proteome</keyword>
<evidence type="ECO:0000256" key="3">
    <source>
        <dbReference type="ARBA" id="ARBA00022741"/>
    </source>
</evidence>